<evidence type="ECO:0000259" key="3">
    <source>
        <dbReference type="PROSITE" id="PS51186"/>
    </source>
</evidence>
<dbReference type="PATRIC" id="fig|1341679.3.peg.718"/>
<dbReference type="AlphaFoldDB" id="V2UMQ4"/>
<dbReference type="GO" id="GO:0016747">
    <property type="term" value="F:acyltransferase activity, transferring groups other than amino-acyl groups"/>
    <property type="evidence" value="ECO:0007669"/>
    <property type="project" value="InterPro"/>
</dbReference>
<protein>
    <recommendedName>
        <fullName evidence="3">N-acetyltransferase domain-containing protein</fullName>
    </recommendedName>
</protein>
<dbReference type="PROSITE" id="PS51186">
    <property type="entry name" value="GNAT"/>
    <property type="match status" value="1"/>
</dbReference>
<dbReference type="RefSeq" id="WP_016658189.1">
    <property type="nucleotide sequence ID" value="NZ_BBSF01000005.1"/>
</dbReference>
<evidence type="ECO:0000256" key="1">
    <source>
        <dbReference type="ARBA" id="ARBA00022679"/>
    </source>
</evidence>
<feature type="domain" description="N-acetyltransferase" evidence="3">
    <location>
        <begin position="2"/>
        <end position="162"/>
    </location>
</feature>
<dbReference type="PANTHER" id="PTHR43877">
    <property type="entry name" value="AMINOALKYLPHOSPHONATE N-ACETYLTRANSFERASE-RELATED-RELATED"/>
    <property type="match status" value="1"/>
</dbReference>
<sequence length="167" mass="18534">MYFLRPIQAQDNPALARIIREVSKEFGLAPESGFAVADAAVDDLYAVYSQPHAQYWVVTNDQGNIFGGGGAAPLQGDPSRLEIQKMYFLPEIRGYGFAKQILEHAFDFAQQAGFQSCYLETTASLWQAVKLYEKLGFVHLSAPQGQTGHSHACEIWMERALNEDESG</sequence>
<keyword evidence="1" id="KW-0808">Transferase</keyword>
<dbReference type="HOGENOM" id="CLU_013985_11_2_6"/>
<dbReference type="Proteomes" id="UP000018415">
    <property type="component" value="Unassembled WGS sequence"/>
</dbReference>
<accession>V2UMQ4</accession>
<dbReference type="EMBL" id="AYET01000001">
    <property type="protein sequence ID" value="ESK49876.1"/>
    <property type="molecule type" value="Genomic_DNA"/>
</dbReference>
<proteinExistence type="predicted"/>
<evidence type="ECO:0000313" key="4">
    <source>
        <dbReference type="EMBL" id="ESK49876.1"/>
    </source>
</evidence>
<comment type="caution">
    <text evidence="4">The sequence shown here is derived from an EMBL/GenBank/DDBJ whole genome shotgun (WGS) entry which is preliminary data.</text>
</comment>
<name>V2UMQ4_9GAMM</name>
<dbReference type="InterPro" id="IPR050832">
    <property type="entry name" value="Bact_Acetyltransf"/>
</dbReference>
<dbReference type="OrthoDB" id="5419426at2"/>
<gene>
    <name evidence="4" type="ORF">P253_00733</name>
</gene>
<evidence type="ECO:0000256" key="2">
    <source>
        <dbReference type="ARBA" id="ARBA00023315"/>
    </source>
</evidence>
<keyword evidence="2" id="KW-0012">Acyltransferase</keyword>
<dbReference type="InterPro" id="IPR000182">
    <property type="entry name" value="GNAT_dom"/>
</dbReference>
<dbReference type="Gene3D" id="3.40.630.30">
    <property type="match status" value="1"/>
</dbReference>
<organism evidence="4 5">
    <name type="scientific">Acinetobacter indicus CIP 110367</name>
    <dbReference type="NCBI Taxonomy" id="1341679"/>
    <lineage>
        <taxon>Bacteria</taxon>
        <taxon>Pseudomonadati</taxon>
        <taxon>Pseudomonadota</taxon>
        <taxon>Gammaproteobacteria</taxon>
        <taxon>Moraxellales</taxon>
        <taxon>Moraxellaceae</taxon>
        <taxon>Acinetobacter</taxon>
    </lineage>
</organism>
<keyword evidence="5" id="KW-1185">Reference proteome</keyword>
<dbReference type="eggNOG" id="COG0456">
    <property type="taxonomic scope" value="Bacteria"/>
</dbReference>
<evidence type="ECO:0000313" key="5">
    <source>
        <dbReference type="Proteomes" id="UP000018415"/>
    </source>
</evidence>
<reference evidence="4 5" key="1">
    <citation type="submission" date="2013-10" db="EMBL/GenBank/DDBJ databases">
        <title>The Genome Sequence of Acinetobacter indicus CIP 110367.</title>
        <authorList>
            <consortium name="The Broad Institute Genomics Platform"/>
            <consortium name="The Broad Institute Genome Sequencing Center for Infectious Disease"/>
            <person name="Cerqueira G."/>
            <person name="Feldgarden M."/>
            <person name="Courvalin P."/>
            <person name="Grillot-Courvalin C."/>
            <person name="Clermont D."/>
            <person name="Rocha E."/>
            <person name="Yoon E.-J."/>
            <person name="Nemec A."/>
            <person name="Young S.K."/>
            <person name="Zeng Q."/>
            <person name="Gargeya S."/>
            <person name="Fitzgerald M."/>
            <person name="Abouelleil A."/>
            <person name="Alvarado L."/>
            <person name="Berlin A.M."/>
            <person name="Chapman S.B."/>
            <person name="Gainer-Dewar J."/>
            <person name="Goldberg J."/>
            <person name="Gnerre S."/>
            <person name="Griggs A."/>
            <person name="Gujja S."/>
            <person name="Hansen M."/>
            <person name="Howarth C."/>
            <person name="Imamovic A."/>
            <person name="Ireland A."/>
            <person name="Larimer J."/>
            <person name="McCowan C."/>
            <person name="Murphy C."/>
            <person name="Pearson M."/>
            <person name="Poon T.W."/>
            <person name="Priest M."/>
            <person name="Roberts A."/>
            <person name="Saif S."/>
            <person name="Shea T."/>
            <person name="Sykes S."/>
            <person name="Wortman J."/>
            <person name="Nusbaum C."/>
            <person name="Birren B."/>
        </authorList>
    </citation>
    <scope>NUCLEOTIDE SEQUENCE [LARGE SCALE GENOMIC DNA]</scope>
    <source>
        <strain evidence="4 5">CIP 110367</strain>
    </source>
</reference>
<dbReference type="Pfam" id="PF00583">
    <property type="entry name" value="Acetyltransf_1"/>
    <property type="match status" value="1"/>
</dbReference>
<dbReference type="CDD" id="cd04301">
    <property type="entry name" value="NAT_SF"/>
    <property type="match status" value="1"/>
</dbReference>
<dbReference type="PANTHER" id="PTHR43877:SF2">
    <property type="entry name" value="AMINOALKYLPHOSPHONATE N-ACETYLTRANSFERASE-RELATED"/>
    <property type="match status" value="1"/>
</dbReference>
<dbReference type="InterPro" id="IPR016181">
    <property type="entry name" value="Acyl_CoA_acyltransferase"/>
</dbReference>
<dbReference type="SUPFAM" id="SSF55729">
    <property type="entry name" value="Acyl-CoA N-acyltransferases (Nat)"/>
    <property type="match status" value="1"/>
</dbReference>